<evidence type="ECO:0000313" key="1">
    <source>
        <dbReference type="EMBL" id="TYB31806.1"/>
    </source>
</evidence>
<protein>
    <submittedName>
        <fullName evidence="1">YbbR-like domain-containing protein</fullName>
    </submittedName>
</protein>
<dbReference type="Pfam" id="PF07949">
    <property type="entry name" value="YbbR"/>
    <property type="match status" value="1"/>
</dbReference>
<proteinExistence type="predicted"/>
<dbReference type="Proteomes" id="UP000324143">
    <property type="component" value="Unassembled WGS sequence"/>
</dbReference>
<dbReference type="EMBL" id="VSIX01000029">
    <property type="protein sequence ID" value="TYB31806.1"/>
    <property type="molecule type" value="Genomic_DNA"/>
</dbReference>
<gene>
    <name evidence="1" type="ORF">FXF47_02735</name>
</gene>
<sequence length="307" mass="35653">MPKKGKNSLLYKIFINNFNYKLLALAITLLWWFATVDNRIIEETIKIPIKFNNLSKNMVIADYTPQKLEFEVKAKGKQISELKKRDLFYSINLNNYEKGNYEFEVNKYNIENVDNYSLIKDVKKSKKIQIVVDEKVEKFVKIEPKIVGELPRDYKLIGEIEIIPEYVKIKGPKSVNIIETYPIDISDINKTIKKEVNLQLPPYTTLVAEKNKNIFANIKVTELKSLEIDNIKINVKGDYSLIYPKVISLEIRVPVSINRESIKSNIDVSIDLTGYDKGDYNIIPTINIPGDFELIDYKPKDIRVIIR</sequence>
<dbReference type="PANTHER" id="PTHR37804:SF1">
    <property type="entry name" value="CDAA REGULATORY PROTEIN CDAR"/>
    <property type="match status" value="1"/>
</dbReference>
<keyword evidence="2" id="KW-1185">Reference proteome</keyword>
<dbReference type="Gene3D" id="2.170.120.30">
    <property type="match status" value="2"/>
</dbReference>
<dbReference type="Gene3D" id="2.170.120.40">
    <property type="entry name" value="YbbR-like domain"/>
    <property type="match status" value="1"/>
</dbReference>
<name>A0A5D0MFJ6_9BACT</name>
<dbReference type="InterPro" id="IPR012505">
    <property type="entry name" value="YbbR"/>
</dbReference>
<reference evidence="1" key="1">
    <citation type="submission" date="2019-08" db="EMBL/GenBank/DDBJ databases">
        <title>Genomic characterization of a novel candidate phylum (ARYD3) from a high temperature, high salinity tertiary oil reservoir in north central Oklahoma, USA.</title>
        <authorList>
            <person name="Youssef N.H."/>
            <person name="Yadav A."/>
            <person name="Elshahed M.S."/>
        </authorList>
    </citation>
    <scope>NUCLEOTIDE SEQUENCE [LARGE SCALE GENOMIC DNA]</scope>
    <source>
        <strain evidence="1">ARYD3</strain>
    </source>
</reference>
<organism evidence="1 2">
    <name type="scientific">Candidatus Mcinerneyibacterium aminivorans</name>
    <dbReference type="NCBI Taxonomy" id="2703815"/>
    <lineage>
        <taxon>Bacteria</taxon>
        <taxon>Candidatus Macinerneyibacteriota</taxon>
        <taxon>Candidatus Mcinerneyibacteria</taxon>
        <taxon>Candidatus Mcinerneyibacteriales</taxon>
        <taxon>Candidatus Mcinerneyibacteriaceae</taxon>
        <taxon>Candidatus Mcinerneyibacterium</taxon>
    </lineage>
</organism>
<dbReference type="AlphaFoldDB" id="A0A5D0MFJ6"/>
<dbReference type="InterPro" id="IPR053154">
    <property type="entry name" value="c-di-AMP_regulator"/>
</dbReference>
<accession>A0A5D0MFJ6</accession>
<evidence type="ECO:0000313" key="2">
    <source>
        <dbReference type="Proteomes" id="UP000324143"/>
    </source>
</evidence>
<comment type="caution">
    <text evidence="1">The sequence shown here is derived from an EMBL/GenBank/DDBJ whole genome shotgun (WGS) entry which is preliminary data.</text>
</comment>
<dbReference type="PANTHER" id="PTHR37804">
    <property type="entry name" value="CDAA REGULATORY PROTEIN CDAR"/>
    <property type="match status" value="1"/>
</dbReference>